<evidence type="ECO:0000256" key="1">
    <source>
        <dbReference type="SAM" id="MobiDB-lite"/>
    </source>
</evidence>
<feature type="compositionally biased region" description="Basic and acidic residues" evidence="1">
    <location>
        <begin position="134"/>
        <end position="144"/>
    </location>
</feature>
<feature type="compositionally biased region" description="Low complexity" evidence="1">
    <location>
        <begin position="585"/>
        <end position="595"/>
    </location>
</feature>
<comment type="caution">
    <text evidence="2">The sequence shown here is derived from an EMBL/GenBank/DDBJ whole genome shotgun (WGS) entry which is preliminary data.</text>
</comment>
<feature type="region of interest" description="Disordered" evidence="1">
    <location>
        <begin position="287"/>
        <end position="340"/>
    </location>
</feature>
<keyword evidence="3" id="KW-1185">Reference proteome</keyword>
<accession>A0ABP4TLR1</accession>
<sequence length="631" mass="61907">MGGHADGGVRRPVAGVAADALHGLEEDAGAQDGRVAVEELAAVLVAVVQEGVGAHEGEAVGRRGEARVEVVVVVGGDLQEQAGVAQPRRGGGGVVGREGDVLGVGDAGGPVAAADGGDAQGDPDAPLGVGHRQAPHEPEGGGDLGRRLGVEAEHGAVEQRRAVEVVGLLGEGHVVDALDARAGRGGGAGGGEVGAPAVLGLGAAEEHRGAAGGGDGGEVGLAGAVLAGQDRGEEPLGAAGRGGRVGALDGDGGDRGRAFGRGGPVDEDAGAPLLPQVDRFGAVLAGAGEPERGERGGDLGVRAGPGADLHERGAVEARRRGQGGAVPGGLLEAEQRPEGVDGGDARVGLAEHVVEHLQRQRPGVAGLQDGAQEPGEVEGALAGEEPVVPAPLEDVHVEAGRVGELEEEQLLGRDDADRGGVGAAGEYVEGVEAQAEVRVVGAAHDPPGPVVGRDVAAPGEGLVGEAHAVVGGALGEEAQVRGGEVVVVHGPGVDGRAHEHEVGAEPLHDGELGLGAAQVGAQEVGRDGFEVAERLVEVDAQPEVGAAGADLLGAVGGGHEVGFEDLHAVEARGGGRGELVVEGAGEADGGDAQAVHGFPPQRAAASASKWRSIRSASGSAPVNSRKESTAW</sequence>
<feature type="compositionally biased region" description="Low complexity" evidence="1">
    <location>
        <begin position="112"/>
        <end position="128"/>
    </location>
</feature>
<name>A0ABP4TLR1_9ACTN</name>
<protein>
    <submittedName>
        <fullName evidence="2">Uncharacterized protein</fullName>
    </submittedName>
</protein>
<reference evidence="3" key="1">
    <citation type="journal article" date="2019" name="Int. J. Syst. Evol. Microbiol.">
        <title>The Global Catalogue of Microorganisms (GCM) 10K type strain sequencing project: providing services to taxonomists for standard genome sequencing and annotation.</title>
        <authorList>
            <consortium name="The Broad Institute Genomics Platform"/>
            <consortium name="The Broad Institute Genome Sequencing Center for Infectious Disease"/>
            <person name="Wu L."/>
            <person name="Ma J."/>
        </authorList>
    </citation>
    <scope>NUCLEOTIDE SEQUENCE [LARGE SCALE GENOMIC DNA]</scope>
    <source>
        <strain evidence="3">JCM 16001</strain>
    </source>
</reference>
<gene>
    <name evidence="2" type="ORF">GCM10009830_42330</name>
</gene>
<feature type="region of interest" description="Disordered" evidence="1">
    <location>
        <begin position="234"/>
        <end position="272"/>
    </location>
</feature>
<organism evidence="2 3">
    <name type="scientific">Glycomyces endophyticus</name>
    <dbReference type="NCBI Taxonomy" id="480996"/>
    <lineage>
        <taxon>Bacteria</taxon>
        <taxon>Bacillati</taxon>
        <taxon>Actinomycetota</taxon>
        <taxon>Actinomycetes</taxon>
        <taxon>Glycomycetales</taxon>
        <taxon>Glycomycetaceae</taxon>
        <taxon>Glycomyces</taxon>
    </lineage>
</organism>
<feature type="compositionally biased region" description="Basic and acidic residues" evidence="1">
    <location>
        <begin position="308"/>
        <end position="319"/>
    </location>
</feature>
<proteinExistence type="predicted"/>
<dbReference type="Proteomes" id="UP001499851">
    <property type="component" value="Unassembled WGS sequence"/>
</dbReference>
<feature type="region of interest" description="Disordered" evidence="1">
    <location>
        <begin position="112"/>
        <end position="144"/>
    </location>
</feature>
<feature type="region of interest" description="Disordered" evidence="1">
    <location>
        <begin position="585"/>
        <end position="631"/>
    </location>
</feature>
<evidence type="ECO:0000313" key="2">
    <source>
        <dbReference type="EMBL" id="GAA1690228.1"/>
    </source>
</evidence>
<dbReference type="EMBL" id="BAAAQF010000022">
    <property type="protein sequence ID" value="GAA1690228.1"/>
    <property type="molecule type" value="Genomic_DNA"/>
</dbReference>
<evidence type="ECO:0000313" key="3">
    <source>
        <dbReference type="Proteomes" id="UP001499851"/>
    </source>
</evidence>